<keyword evidence="1" id="KW-1133">Transmembrane helix</keyword>
<reference evidence="2 3" key="1">
    <citation type="submission" date="2017-12" db="EMBL/GenBank/DDBJ databases">
        <authorList>
            <person name="Pombert J.-F."/>
            <person name="Haag K.L."/>
            <person name="Ebert D."/>
        </authorList>
    </citation>
    <scope>NUCLEOTIDE SEQUENCE [LARGE SCALE GENOMIC DNA]</scope>
    <source>
        <strain evidence="2">IL-G-3</strain>
    </source>
</reference>
<feature type="transmembrane region" description="Helical" evidence="1">
    <location>
        <begin position="169"/>
        <end position="187"/>
    </location>
</feature>
<feature type="transmembrane region" description="Helical" evidence="1">
    <location>
        <begin position="20"/>
        <end position="43"/>
    </location>
</feature>
<protein>
    <submittedName>
        <fullName evidence="2">Uncharacterized protein</fullName>
    </submittedName>
</protein>
<comment type="caution">
    <text evidence="2">The sequence shown here is derived from an EMBL/GenBank/DDBJ whole genome shotgun (WGS) entry which is preliminary data.</text>
</comment>
<evidence type="ECO:0000256" key="1">
    <source>
        <dbReference type="SAM" id="Phobius"/>
    </source>
</evidence>
<dbReference type="AlphaFoldDB" id="A0A4Q9M2L8"/>
<proteinExistence type="predicted"/>
<sequence>MESYKERKKWHENRKYYILLSLYSLLLHLFSFLLLLFIIFFHTSFSNISIDYKKYITIYFLKITPNLILCFFDIFTSSSVLNILLLLLIIFLQTKEITGLLKNASYVYNSNIMNLIRIFVPMNEKYIINILILNLVYNTVFLLLIRIFRSHKHRILFLYLYFSLLLKPLYNNEIYCYIVLFIFRIFLYKIIKIKKHINIYNVLLLIYLTTVTEIVISCLHLCFSLTNIEMLNIRSVSANIFNR</sequence>
<feature type="transmembrane region" description="Helical" evidence="1">
    <location>
        <begin position="126"/>
        <end position="149"/>
    </location>
</feature>
<dbReference type="VEuPathDB" id="MicrosporidiaDB:CWI38_0199p0040"/>
<name>A0A4Q9M2L8_9MICR</name>
<keyword evidence="1" id="KW-0812">Transmembrane</keyword>
<feature type="transmembrane region" description="Helical" evidence="1">
    <location>
        <begin position="199"/>
        <end position="226"/>
    </location>
</feature>
<evidence type="ECO:0000313" key="2">
    <source>
        <dbReference type="EMBL" id="TBU19801.1"/>
    </source>
</evidence>
<feature type="transmembrane region" description="Helical" evidence="1">
    <location>
        <begin position="63"/>
        <end position="92"/>
    </location>
</feature>
<evidence type="ECO:0000313" key="3">
    <source>
        <dbReference type="Proteomes" id="UP000292282"/>
    </source>
</evidence>
<gene>
    <name evidence="2" type="ORF">CWI38_0199p0040</name>
</gene>
<keyword evidence="1" id="KW-0472">Membrane</keyword>
<dbReference type="Proteomes" id="UP000292282">
    <property type="component" value="Unassembled WGS sequence"/>
</dbReference>
<organism evidence="2 3">
    <name type="scientific">Hamiltosporidium tvaerminnensis</name>
    <dbReference type="NCBI Taxonomy" id="1176355"/>
    <lineage>
        <taxon>Eukaryota</taxon>
        <taxon>Fungi</taxon>
        <taxon>Fungi incertae sedis</taxon>
        <taxon>Microsporidia</taxon>
        <taxon>Dubosqiidae</taxon>
        <taxon>Hamiltosporidium</taxon>
    </lineage>
</organism>
<dbReference type="EMBL" id="PITK01000199">
    <property type="protein sequence ID" value="TBU19801.1"/>
    <property type="molecule type" value="Genomic_DNA"/>
</dbReference>
<keyword evidence="3" id="KW-1185">Reference proteome</keyword>
<accession>A0A4Q9M2L8</accession>